<dbReference type="OrthoDB" id="5377194at2759"/>
<organism evidence="1 2">
    <name type="scientific">Pseudomassariella vexata</name>
    <dbReference type="NCBI Taxonomy" id="1141098"/>
    <lineage>
        <taxon>Eukaryota</taxon>
        <taxon>Fungi</taxon>
        <taxon>Dikarya</taxon>
        <taxon>Ascomycota</taxon>
        <taxon>Pezizomycotina</taxon>
        <taxon>Sordariomycetes</taxon>
        <taxon>Xylariomycetidae</taxon>
        <taxon>Amphisphaeriales</taxon>
        <taxon>Pseudomassariaceae</taxon>
        <taxon>Pseudomassariella</taxon>
    </lineage>
</organism>
<name>A0A1Y2ECE5_9PEZI</name>
<dbReference type="GeneID" id="63781191"/>
<comment type="caution">
    <text evidence="1">The sequence shown here is derived from an EMBL/GenBank/DDBJ whole genome shotgun (WGS) entry which is preliminary data.</text>
</comment>
<protein>
    <submittedName>
        <fullName evidence="1">Uncharacterized protein</fullName>
    </submittedName>
</protein>
<reference evidence="1 2" key="1">
    <citation type="submission" date="2016-07" db="EMBL/GenBank/DDBJ databases">
        <title>Pervasive Adenine N6-methylation of Active Genes in Fungi.</title>
        <authorList>
            <consortium name="DOE Joint Genome Institute"/>
            <person name="Mondo S.J."/>
            <person name="Dannebaum R.O."/>
            <person name="Kuo R.C."/>
            <person name="Labutti K."/>
            <person name="Haridas S."/>
            <person name="Kuo A."/>
            <person name="Salamov A."/>
            <person name="Ahrendt S.R."/>
            <person name="Lipzen A."/>
            <person name="Sullivan W."/>
            <person name="Andreopoulos W.B."/>
            <person name="Clum A."/>
            <person name="Lindquist E."/>
            <person name="Daum C."/>
            <person name="Ramamoorthy G.K."/>
            <person name="Gryganskyi A."/>
            <person name="Culley D."/>
            <person name="Magnuson J.K."/>
            <person name="James T.Y."/>
            <person name="O'Malley M.A."/>
            <person name="Stajich J.E."/>
            <person name="Spatafora J.W."/>
            <person name="Visel A."/>
            <person name="Grigoriev I.V."/>
        </authorList>
    </citation>
    <scope>NUCLEOTIDE SEQUENCE [LARGE SCALE GENOMIC DNA]</scope>
    <source>
        <strain evidence="1 2">CBS 129021</strain>
    </source>
</reference>
<keyword evidence="2" id="KW-1185">Reference proteome</keyword>
<dbReference type="RefSeq" id="XP_040719364.1">
    <property type="nucleotide sequence ID" value="XM_040864979.1"/>
</dbReference>
<gene>
    <name evidence="1" type="ORF">BCR38DRAFT_508557</name>
</gene>
<evidence type="ECO:0000313" key="2">
    <source>
        <dbReference type="Proteomes" id="UP000193689"/>
    </source>
</evidence>
<evidence type="ECO:0000313" key="1">
    <source>
        <dbReference type="EMBL" id="ORY69077.1"/>
    </source>
</evidence>
<dbReference type="AlphaFoldDB" id="A0A1Y2ECE5"/>
<dbReference type="Proteomes" id="UP000193689">
    <property type="component" value="Unassembled WGS sequence"/>
</dbReference>
<sequence length="255" mass="28659">MVIVLDRDIVSQAYYPSITFLQNTEWLSQAILDLNDKPKCFIGWMDEDNAACSEVIPGEWCNCGSNWGTTIEIVQCGHTTYRALSLYASQYTVCVQPTTTILTQAFFSYDSYKAKTDSFITLLSSIWLAIYDTTLTLEEALEGGYSRLNLINAYAMTSVNLVLNYRQAPGKAPAYDYYEFTISSVPANDLTCDASGNFYGDCHISLILQFSTFERQISRLRYEMSWTDVAAAAASWLSLFQIVSWILSGSALQFK</sequence>
<accession>A0A1Y2ECE5</accession>
<proteinExistence type="predicted"/>
<dbReference type="EMBL" id="MCFJ01000003">
    <property type="protein sequence ID" value="ORY69077.1"/>
    <property type="molecule type" value="Genomic_DNA"/>
</dbReference>
<dbReference type="InParanoid" id="A0A1Y2ECE5"/>